<dbReference type="Proteomes" id="UP001153269">
    <property type="component" value="Unassembled WGS sequence"/>
</dbReference>
<organism evidence="1 2">
    <name type="scientific">Pleuronectes platessa</name>
    <name type="common">European plaice</name>
    <dbReference type="NCBI Taxonomy" id="8262"/>
    <lineage>
        <taxon>Eukaryota</taxon>
        <taxon>Metazoa</taxon>
        <taxon>Chordata</taxon>
        <taxon>Craniata</taxon>
        <taxon>Vertebrata</taxon>
        <taxon>Euteleostomi</taxon>
        <taxon>Actinopterygii</taxon>
        <taxon>Neopterygii</taxon>
        <taxon>Teleostei</taxon>
        <taxon>Neoteleostei</taxon>
        <taxon>Acanthomorphata</taxon>
        <taxon>Carangaria</taxon>
        <taxon>Pleuronectiformes</taxon>
        <taxon>Pleuronectoidei</taxon>
        <taxon>Pleuronectidae</taxon>
        <taxon>Pleuronectes</taxon>
    </lineage>
</organism>
<comment type="caution">
    <text evidence="1">The sequence shown here is derived from an EMBL/GenBank/DDBJ whole genome shotgun (WGS) entry which is preliminary data.</text>
</comment>
<keyword evidence="2" id="KW-1185">Reference proteome</keyword>
<dbReference type="EMBL" id="CADEAL010004240">
    <property type="protein sequence ID" value="CAB1455133.1"/>
    <property type="molecule type" value="Genomic_DNA"/>
</dbReference>
<protein>
    <submittedName>
        <fullName evidence="1">Uncharacterized protein</fullName>
    </submittedName>
</protein>
<accession>A0A9N7VQ64</accession>
<evidence type="ECO:0000313" key="1">
    <source>
        <dbReference type="EMBL" id="CAB1455133.1"/>
    </source>
</evidence>
<name>A0A9N7VQ64_PLEPL</name>
<evidence type="ECO:0000313" key="2">
    <source>
        <dbReference type="Proteomes" id="UP001153269"/>
    </source>
</evidence>
<sequence>MCGMDGRGSSEGGRNVAAALSRQAAAWLQRPRSTPTRIIPSTDLCTTNHIQPDLNHRSLTAESPVPCETRTLRRRYVLLVKTEPVLIQTKVAACIAACGTPSWLHLIPHVRRRLLRQPPGESLPSKLQFLELPLPQTTPSTTACDIHKVHIDKDVIANEIKMSIV</sequence>
<reference evidence="1" key="1">
    <citation type="submission" date="2020-03" db="EMBL/GenBank/DDBJ databases">
        <authorList>
            <person name="Weist P."/>
        </authorList>
    </citation>
    <scope>NUCLEOTIDE SEQUENCE</scope>
</reference>
<dbReference type="AlphaFoldDB" id="A0A9N7VQ64"/>
<gene>
    <name evidence="1" type="ORF">PLEPLA_LOCUS42904</name>
</gene>
<proteinExistence type="predicted"/>